<accession>A0A067Z6E2</accession>
<proteinExistence type="predicted"/>
<feature type="transmembrane region" description="Helical" evidence="1">
    <location>
        <begin position="207"/>
        <end position="228"/>
    </location>
</feature>
<organism evidence="2 3">
    <name type="scientific">Gluconobacter oxydans DSM 3504</name>
    <dbReference type="NCBI Taxonomy" id="1288313"/>
    <lineage>
        <taxon>Bacteria</taxon>
        <taxon>Pseudomonadati</taxon>
        <taxon>Pseudomonadota</taxon>
        <taxon>Alphaproteobacteria</taxon>
        <taxon>Acetobacterales</taxon>
        <taxon>Acetobacteraceae</taxon>
        <taxon>Gluconobacter</taxon>
    </lineage>
</organism>
<feature type="transmembrane region" description="Helical" evidence="1">
    <location>
        <begin position="275"/>
        <end position="291"/>
    </location>
</feature>
<evidence type="ECO:0000256" key="1">
    <source>
        <dbReference type="SAM" id="Phobius"/>
    </source>
</evidence>
<feature type="transmembrane region" description="Helical" evidence="1">
    <location>
        <begin position="322"/>
        <end position="339"/>
    </location>
</feature>
<sequence length="523" mass="57600">MPTPMRRMSFLPFCGPFLAMLAVLYFGLKTFFGLGAPPFGDESGHILGGLAIVRGDILYRDYIDAHGPLIFALSWLVGLVTDFRHAYLMRLIPVVCTMASAVAVFLSPALRKPSARCLATAAWLVAMGAQWTIQAFNMDSYWTIGGDLLAAAMALLVLPVLLGDEVGCWQARCGGACIALLPLTAYSFGPTAVLLGLVVIAVRRPGYWSGILQVLLGAGAALALSGLWMAVYGDLGGMIAYHFVANQFYYAPYIDVGLGTLFLSLVPSFRPDTTIQSLAVICFVIGSLLVLATSRHRLSALLLIGAVLMMQVRGAFGFQDGTFIMGALTLCVLMMMRVLQSHDRAAPCIALAFCALYVIGVRHAVSSPHGMTRQQLRQAGFHPIRENRDVGFVKAIQAHSRPDERILVIPYNPDVYIYAGRLSMKKYHEYLPWEADYARHPWGGYERDLCHDLPQDLPPVIYFDDYHVWGRWAPADFMPCVLKVLAQDYQRDPVEKSVYIRRDRVDPAALKDAGPISSSQNRN</sequence>
<dbReference type="HOGENOM" id="CLU_520499_0_0_5"/>
<keyword evidence="1" id="KW-0472">Membrane</keyword>
<dbReference type="KEGG" id="goy:GLS_c22420"/>
<dbReference type="Proteomes" id="UP000031656">
    <property type="component" value="Chromosome"/>
</dbReference>
<feature type="transmembrane region" description="Helical" evidence="1">
    <location>
        <begin position="174"/>
        <end position="201"/>
    </location>
</feature>
<name>A0A067Z6E2_GLUOY</name>
<keyword evidence="1" id="KW-1133">Transmembrane helix</keyword>
<evidence type="ECO:0000313" key="3">
    <source>
        <dbReference type="Proteomes" id="UP000031656"/>
    </source>
</evidence>
<evidence type="ECO:0008006" key="4">
    <source>
        <dbReference type="Google" id="ProtNLM"/>
    </source>
</evidence>
<feature type="transmembrane region" description="Helical" evidence="1">
    <location>
        <begin position="9"/>
        <end position="28"/>
    </location>
</feature>
<reference evidence="2 3" key="1">
    <citation type="journal article" date="2015" name="Appl. Microbiol. Biotechnol.">
        <title>The consequence of an additional NADH dehydrogenase paralog on the growth of Gluconobacter oxydans DSM3504.</title>
        <authorList>
            <person name="Kostner D."/>
            <person name="Luchterhand B."/>
            <person name="Junker A."/>
            <person name="Volland S."/>
            <person name="Daniel R."/>
            <person name="Buchs J."/>
            <person name="Liebl W."/>
            <person name="Ehrenreich A."/>
        </authorList>
    </citation>
    <scope>NUCLEOTIDE SEQUENCE [LARGE SCALE GENOMIC DNA]</scope>
    <source>
        <strain evidence="2">DSM 3504</strain>
    </source>
</reference>
<feature type="transmembrane region" description="Helical" evidence="1">
    <location>
        <begin position="142"/>
        <end position="162"/>
    </location>
</feature>
<dbReference type="EMBL" id="CP004373">
    <property type="protein sequence ID" value="AHK72113.1"/>
    <property type="molecule type" value="Genomic_DNA"/>
</dbReference>
<feature type="transmembrane region" description="Helical" evidence="1">
    <location>
        <begin position="298"/>
        <end position="316"/>
    </location>
</feature>
<feature type="transmembrane region" description="Helical" evidence="1">
    <location>
        <begin position="346"/>
        <end position="365"/>
    </location>
</feature>
<feature type="transmembrane region" description="Helical" evidence="1">
    <location>
        <begin position="87"/>
        <end position="106"/>
    </location>
</feature>
<evidence type="ECO:0000313" key="2">
    <source>
        <dbReference type="EMBL" id="AHK72113.1"/>
    </source>
</evidence>
<gene>
    <name evidence="2" type="ORF">GLS_c22420</name>
</gene>
<dbReference type="AlphaFoldDB" id="A0A067Z6E2"/>
<keyword evidence="1" id="KW-0812">Transmembrane</keyword>
<protein>
    <recommendedName>
        <fullName evidence="4">Glycosyltransferase RgtA/B/C/D-like domain-containing protein</fullName>
    </recommendedName>
</protein>